<dbReference type="AlphaFoldDB" id="A0A9D1NEU2"/>
<dbReference type="Pfam" id="PF05958">
    <property type="entry name" value="tRNA_U5-meth_tr"/>
    <property type="match status" value="1"/>
</dbReference>
<dbReference type="Gene3D" id="2.40.50.140">
    <property type="entry name" value="Nucleic acid-binding proteins"/>
    <property type="match status" value="1"/>
</dbReference>
<reference evidence="6" key="2">
    <citation type="journal article" date="2021" name="PeerJ">
        <title>Extensive microbial diversity within the chicken gut microbiome revealed by metagenomics and culture.</title>
        <authorList>
            <person name="Gilroy R."/>
            <person name="Ravi A."/>
            <person name="Getino M."/>
            <person name="Pursley I."/>
            <person name="Horton D.L."/>
            <person name="Alikhan N.F."/>
            <person name="Baker D."/>
            <person name="Gharbi K."/>
            <person name="Hall N."/>
            <person name="Watson M."/>
            <person name="Adriaenssens E.M."/>
            <person name="Foster-Nyarko E."/>
            <person name="Jarju S."/>
            <person name="Secka A."/>
            <person name="Antonio M."/>
            <person name="Oren A."/>
            <person name="Chaudhuri R.R."/>
            <person name="La Ragione R."/>
            <person name="Hildebrand F."/>
            <person name="Pallen M.J."/>
        </authorList>
    </citation>
    <scope>NUCLEOTIDE SEQUENCE</scope>
    <source>
        <strain evidence="6">CHK186-9395</strain>
    </source>
</reference>
<feature type="binding site" evidence="4">
    <location>
        <position position="322"/>
    </location>
    <ligand>
        <name>S-adenosyl-L-methionine</name>
        <dbReference type="ChEBI" id="CHEBI:59789"/>
    </ligand>
</feature>
<dbReference type="InterPro" id="IPR030390">
    <property type="entry name" value="MeTrfase_TrmA_AS"/>
</dbReference>
<dbReference type="Gene3D" id="2.40.50.1070">
    <property type="match status" value="1"/>
</dbReference>
<feature type="binding site" evidence="4">
    <location>
        <position position="279"/>
    </location>
    <ligand>
        <name>S-adenosyl-L-methionine</name>
        <dbReference type="ChEBI" id="CHEBI:59789"/>
    </ligand>
</feature>
<organism evidence="6 7">
    <name type="scientific">Candidatus Caccopulliclostridium gallistercoris</name>
    <dbReference type="NCBI Taxonomy" id="2840719"/>
    <lineage>
        <taxon>Bacteria</taxon>
        <taxon>Bacillati</taxon>
        <taxon>Bacillota</taxon>
        <taxon>Clostridia</taxon>
        <taxon>Candidatus Caccopulliclostridium</taxon>
    </lineage>
</organism>
<dbReference type="SUPFAM" id="SSF53335">
    <property type="entry name" value="S-adenosyl-L-methionine-dependent methyltransferases"/>
    <property type="match status" value="1"/>
</dbReference>
<feature type="active site" description="Nucleophile" evidence="4">
    <location>
        <position position="349"/>
    </location>
</feature>
<name>A0A9D1NEU2_9FIRM</name>
<comment type="caution">
    <text evidence="6">The sequence shown here is derived from an EMBL/GenBank/DDBJ whole genome shotgun (WGS) entry which is preliminary data.</text>
</comment>
<feature type="binding site" evidence="4">
    <location>
        <position position="258"/>
    </location>
    <ligand>
        <name>S-adenosyl-L-methionine</name>
        <dbReference type="ChEBI" id="CHEBI:59789"/>
    </ligand>
</feature>
<feature type="binding site" evidence="4">
    <location>
        <position position="231"/>
    </location>
    <ligand>
        <name>S-adenosyl-L-methionine</name>
        <dbReference type="ChEBI" id="CHEBI:59789"/>
    </ligand>
</feature>
<dbReference type="PROSITE" id="PS01230">
    <property type="entry name" value="TRMA_1"/>
    <property type="match status" value="1"/>
</dbReference>
<dbReference type="GO" id="GO:0070475">
    <property type="term" value="P:rRNA base methylation"/>
    <property type="evidence" value="ECO:0007669"/>
    <property type="project" value="TreeGrafter"/>
</dbReference>
<feature type="active site" evidence="5">
    <location>
        <position position="349"/>
    </location>
</feature>
<dbReference type="InterPro" id="IPR012340">
    <property type="entry name" value="NA-bd_OB-fold"/>
</dbReference>
<evidence type="ECO:0000313" key="7">
    <source>
        <dbReference type="Proteomes" id="UP000886861"/>
    </source>
</evidence>
<evidence type="ECO:0000256" key="1">
    <source>
        <dbReference type="ARBA" id="ARBA00022603"/>
    </source>
</evidence>
<evidence type="ECO:0000256" key="3">
    <source>
        <dbReference type="ARBA" id="ARBA00022691"/>
    </source>
</evidence>
<dbReference type="GO" id="GO:0070041">
    <property type="term" value="F:rRNA (uridine-C5-)-methyltransferase activity"/>
    <property type="evidence" value="ECO:0007669"/>
    <property type="project" value="TreeGrafter"/>
</dbReference>
<gene>
    <name evidence="6" type="ORF">IAA62_04690</name>
</gene>
<proteinExistence type="inferred from homology"/>
<reference evidence="6" key="1">
    <citation type="submission" date="2020-10" db="EMBL/GenBank/DDBJ databases">
        <authorList>
            <person name="Gilroy R."/>
        </authorList>
    </citation>
    <scope>NUCLEOTIDE SEQUENCE</scope>
    <source>
        <strain evidence="6">CHK186-9395</strain>
    </source>
</reference>
<dbReference type="Gene3D" id="3.40.50.150">
    <property type="entry name" value="Vaccinia Virus protein VP39"/>
    <property type="match status" value="1"/>
</dbReference>
<dbReference type="PANTHER" id="PTHR11061">
    <property type="entry name" value="RNA M5U METHYLTRANSFERASE"/>
    <property type="match status" value="1"/>
</dbReference>
<comment type="similarity">
    <text evidence="4">Belongs to the class I-like SAM-binding methyltransferase superfamily. RNA M5U methyltransferase family.</text>
</comment>
<dbReference type="EMBL" id="DVOJ01000015">
    <property type="protein sequence ID" value="HIV01829.1"/>
    <property type="molecule type" value="Genomic_DNA"/>
</dbReference>
<dbReference type="InterPro" id="IPR010280">
    <property type="entry name" value="U5_MeTrfase_fam"/>
</dbReference>
<protein>
    <submittedName>
        <fullName evidence="6">Class I SAM-dependent RNA methyltransferase</fullName>
    </submittedName>
</protein>
<evidence type="ECO:0000313" key="6">
    <source>
        <dbReference type="EMBL" id="HIV01829.1"/>
    </source>
</evidence>
<dbReference type="Proteomes" id="UP000886861">
    <property type="component" value="Unassembled WGS sequence"/>
</dbReference>
<keyword evidence="2 4" id="KW-0808">Transferase</keyword>
<sequence length="395" mass="45225">MLKIDDLGMNGEGIAHAESGKAIFLPFYLPGEELEDGKIIKVSNFRVKPKCSYFMRCGGCSLEHLNYKSALEYKQNKVKLSFKKFKLEPKVLPCVPSEKEYFYRNKLTLKCDGEKIGLYEFNSHNLVEIAACKIASEEINKIIRILKEINLKNILEIILQSYKNNVLVTFKLKDNNFKNTILFEEKIKKIALNYGIFAYFNNNLIFKAGQEYFLKEEFNIKYYFTNNSFYQVNDEVKNKIYEKILSFISPADVVVDAYSGSGLLSAIIARKAKSVTGIEIVKSATKNANVLKKLNNLKILKNINGDTKKELFSLNFNTIILDPPRAGVDKKVIETLLNKQPSKIIYVSCNPITLARDISLLKEVYNIKFLQPYDMFPETHHVETLAVLELKTAIK</sequence>
<evidence type="ECO:0000256" key="4">
    <source>
        <dbReference type="PROSITE-ProRule" id="PRU01024"/>
    </source>
</evidence>
<accession>A0A9D1NEU2</accession>
<keyword evidence="1 4" id="KW-0489">Methyltransferase</keyword>
<evidence type="ECO:0000256" key="5">
    <source>
        <dbReference type="PROSITE-ProRule" id="PRU10015"/>
    </source>
</evidence>
<evidence type="ECO:0000256" key="2">
    <source>
        <dbReference type="ARBA" id="ARBA00022679"/>
    </source>
</evidence>
<keyword evidence="3 4" id="KW-0949">S-adenosyl-L-methionine</keyword>
<dbReference type="PROSITE" id="PS51687">
    <property type="entry name" value="SAM_MT_RNA_M5U"/>
    <property type="match status" value="1"/>
</dbReference>
<dbReference type="CDD" id="cd02440">
    <property type="entry name" value="AdoMet_MTases"/>
    <property type="match status" value="1"/>
</dbReference>
<dbReference type="InterPro" id="IPR029063">
    <property type="entry name" value="SAM-dependent_MTases_sf"/>
</dbReference>
<dbReference type="PANTHER" id="PTHR11061:SF30">
    <property type="entry name" value="TRNA (URACIL(54)-C(5))-METHYLTRANSFERASE"/>
    <property type="match status" value="1"/>
</dbReference>